<evidence type="ECO:0008006" key="4">
    <source>
        <dbReference type="Google" id="ProtNLM"/>
    </source>
</evidence>
<name>A0A8K1FGD2_PYTOL</name>
<dbReference type="InterPro" id="IPR002110">
    <property type="entry name" value="Ankyrin_rpt"/>
</dbReference>
<dbReference type="SMART" id="SM00248">
    <property type="entry name" value="ANK"/>
    <property type="match status" value="4"/>
</dbReference>
<evidence type="ECO:0000313" key="2">
    <source>
        <dbReference type="EMBL" id="TMW58577.1"/>
    </source>
</evidence>
<dbReference type="PANTHER" id="PTHR46586">
    <property type="entry name" value="ANKYRIN REPEAT-CONTAINING PROTEIN"/>
    <property type="match status" value="1"/>
</dbReference>
<comment type="caution">
    <text evidence="2">The sequence shown here is derived from an EMBL/GenBank/DDBJ whole genome shotgun (WGS) entry which is preliminary data.</text>
</comment>
<dbReference type="InterPro" id="IPR036770">
    <property type="entry name" value="Ankyrin_rpt-contain_sf"/>
</dbReference>
<organism evidence="2 3">
    <name type="scientific">Pythium oligandrum</name>
    <name type="common">Mycoparasitic fungus</name>
    <dbReference type="NCBI Taxonomy" id="41045"/>
    <lineage>
        <taxon>Eukaryota</taxon>
        <taxon>Sar</taxon>
        <taxon>Stramenopiles</taxon>
        <taxon>Oomycota</taxon>
        <taxon>Peronosporomycetes</taxon>
        <taxon>Pythiales</taxon>
        <taxon>Pythiaceae</taxon>
        <taxon>Pythium</taxon>
    </lineage>
</organism>
<feature type="signal peptide" evidence="1">
    <location>
        <begin position="1"/>
        <end position="20"/>
    </location>
</feature>
<proteinExistence type="predicted"/>
<evidence type="ECO:0000256" key="1">
    <source>
        <dbReference type="SAM" id="SignalP"/>
    </source>
</evidence>
<dbReference type="OrthoDB" id="94960at2759"/>
<dbReference type="AlphaFoldDB" id="A0A8K1FGD2"/>
<keyword evidence="3" id="KW-1185">Reference proteome</keyword>
<accession>A0A8K1FGD2</accession>
<dbReference type="SUPFAM" id="SSF140860">
    <property type="entry name" value="Pseudo ankyrin repeat-like"/>
    <property type="match status" value="1"/>
</dbReference>
<dbReference type="Pfam" id="PF13637">
    <property type="entry name" value="Ank_4"/>
    <property type="match status" value="1"/>
</dbReference>
<dbReference type="Gene3D" id="1.25.40.20">
    <property type="entry name" value="Ankyrin repeat-containing domain"/>
    <property type="match status" value="2"/>
</dbReference>
<dbReference type="EMBL" id="SPLM01000111">
    <property type="protein sequence ID" value="TMW58577.1"/>
    <property type="molecule type" value="Genomic_DNA"/>
</dbReference>
<dbReference type="SUPFAM" id="SSF48403">
    <property type="entry name" value="Ankyrin repeat"/>
    <property type="match status" value="1"/>
</dbReference>
<reference evidence="2" key="1">
    <citation type="submission" date="2019-03" db="EMBL/GenBank/DDBJ databases">
        <title>Long read genome sequence of the mycoparasitic Pythium oligandrum ATCC 38472 isolated from sugarbeet rhizosphere.</title>
        <authorList>
            <person name="Gaulin E."/>
        </authorList>
    </citation>
    <scope>NUCLEOTIDE SEQUENCE</scope>
    <source>
        <strain evidence="2">ATCC 38472_TT</strain>
    </source>
</reference>
<feature type="chain" id="PRO_5035433808" description="Ankyrin repeat-containing domain" evidence="1">
    <location>
        <begin position="21"/>
        <end position="754"/>
    </location>
</feature>
<protein>
    <recommendedName>
        <fullName evidence="4">Ankyrin repeat-containing domain</fullName>
    </recommendedName>
</protein>
<gene>
    <name evidence="2" type="ORF">Poli38472_010136</name>
</gene>
<keyword evidence="1" id="KW-0732">Signal</keyword>
<sequence>MASVVLNAEWLHALLLPLLAHDDAVRLAVVALDARFDTLWHALMYDRSPIAPIQPRELLPIAIESGWWHIVVLFQRSSRPHHQQQRAHSTLKRSSDKAFALCQWVQRRHPIRFDKEAMYAAVRRGCLEEVQWLSCITEYDGNEALRQAAEACHLHVVKWLLGKHKTGLQRFEVVWEDEGFYWYDDNEGGAMCAMKNHGLLPPHKFSRSYPLMDWAAQRGDLSLLQRLHVDGFVCTSEAFNAAIARGDIEMIQWLHENRKEHVAHIDRVYEVAARENQVTSLEWLHKNSVPLGSLYLVVQVAARGGHLETVRWLFDHCGENINRPNYLLQAALSGNLDLLRLGCHEYGCQVSFRVMEAAAYRRYHEAVRWLANVNEASLKLATENAKALLDASAHGGSLELVKWCVENLGAWSREAAWRAVRGQVSVLEYLHTKAQERATIAKTSLQDQLDFSQINAVHSYLSKIDEETVCWLLEHIPEQDQAVRGGHVEHFMLVCQSPSRKMPSWRFMRKLMECRPMFCCRVPIFPQLVVQFGFLSDLETLKTANHPDLFTKTTLDFILGQSRDDTLMEWFVNECGSTFLTVHFYRIVGWAAKYGATRLLTVLLAMRDKNSALWDKGDFKLYGSIIWPAIRHNQASVLDWIDRQDHASELTQRLWTKRVAKMAAQRGALRCLLWLHTHGKIPDERLNEMAGITACSGQVRCLQSLYRARGIVCSSLDVLKAARKGHIDVVECILTHQPRLFDDLLSHKLEGLRP</sequence>
<dbReference type="PANTHER" id="PTHR46586:SF3">
    <property type="entry name" value="ANKYRIN REPEAT-CONTAINING PROTEIN"/>
    <property type="match status" value="1"/>
</dbReference>
<dbReference type="Proteomes" id="UP000794436">
    <property type="component" value="Unassembled WGS sequence"/>
</dbReference>
<evidence type="ECO:0000313" key="3">
    <source>
        <dbReference type="Proteomes" id="UP000794436"/>
    </source>
</evidence>
<dbReference type="InterPro" id="IPR052050">
    <property type="entry name" value="SecEffector_AnkRepeat"/>
</dbReference>